<protein>
    <submittedName>
        <fullName evidence="1">Uncharacterized protein</fullName>
    </submittedName>
</protein>
<keyword evidence="2" id="KW-1185">Reference proteome</keyword>
<reference evidence="1 2" key="1">
    <citation type="journal article" date="2023" name="G3 (Bethesda)">
        <title>A chromosome-length genome assembly and annotation of blackberry (Rubus argutus, cv. 'Hillquist').</title>
        <authorList>
            <person name="Bruna T."/>
            <person name="Aryal R."/>
            <person name="Dudchenko O."/>
            <person name="Sargent D.J."/>
            <person name="Mead D."/>
            <person name="Buti M."/>
            <person name="Cavallini A."/>
            <person name="Hytonen T."/>
            <person name="Andres J."/>
            <person name="Pham M."/>
            <person name="Weisz D."/>
            <person name="Mascagni F."/>
            <person name="Usai G."/>
            <person name="Natali L."/>
            <person name="Bassil N."/>
            <person name="Fernandez G.E."/>
            <person name="Lomsadze A."/>
            <person name="Armour M."/>
            <person name="Olukolu B."/>
            <person name="Poorten T."/>
            <person name="Britton C."/>
            <person name="Davik J."/>
            <person name="Ashrafi H."/>
            <person name="Aiden E.L."/>
            <person name="Borodovsky M."/>
            <person name="Worthington M."/>
        </authorList>
    </citation>
    <scope>NUCLEOTIDE SEQUENCE [LARGE SCALE GENOMIC DNA]</scope>
    <source>
        <strain evidence="1">PI 553951</strain>
    </source>
</reference>
<organism evidence="1 2">
    <name type="scientific">Rubus argutus</name>
    <name type="common">Southern blackberry</name>
    <dbReference type="NCBI Taxonomy" id="59490"/>
    <lineage>
        <taxon>Eukaryota</taxon>
        <taxon>Viridiplantae</taxon>
        <taxon>Streptophyta</taxon>
        <taxon>Embryophyta</taxon>
        <taxon>Tracheophyta</taxon>
        <taxon>Spermatophyta</taxon>
        <taxon>Magnoliopsida</taxon>
        <taxon>eudicotyledons</taxon>
        <taxon>Gunneridae</taxon>
        <taxon>Pentapetalae</taxon>
        <taxon>rosids</taxon>
        <taxon>fabids</taxon>
        <taxon>Rosales</taxon>
        <taxon>Rosaceae</taxon>
        <taxon>Rosoideae</taxon>
        <taxon>Rosoideae incertae sedis</taxon>
        <taxon>Rubus</taxon>
    </lineage>
</organism>
<evidence type="ECO:0000313" key="1">
    <source>
        <dbReference type="EMBL" id="KAK9907148.1"/>
    </source>
</evidence>
<evidence type="ECO:0000313" key="2">
    <source>
        <dbReference type="Proteomes" id="UP001457282"/>
    </source>
</evidence>
<comment type="caution">
    <text evidence="1">The sequence shown here is derived from an EMBL/GenBank/DDBJ whole genome shotgun (WGS) entry which is preliminary data.</text>
</comment>
<proteinExistence type="predicted"/>
<sequence length="72" mass="8645">MIASVWWNPSRARLWIDGWARELTKGLWVCSARLLVRRQRNQSREEARPRRRVGLKLGVDGNWNCRRWFPGI</sequence>
<dbReference type="EMBL" id="JBEDUW010000037">
    <property type="protein sequence ID" value="KAK9907148.1"/>
    <property type="molecule type" value="Genomic_DNA"/>
</dbReference>
<gene>
    <name evidence="1" type="ORF">M0R45_002393</name>
</gene>
<accession>A0AAW1VSJ4</accession>
<dbReference type="AlphaFoldDB" id="A0AAW1VSJ4"/>
<dbReference type="Proteomes" id="UP001457282">
    <property type="component" value="Unassembled WGS sequence"/>
</dbReference>
<name>A0AAW1VSJ4_RUBAR</name>